<feature type="compositionally biased region" description="Low complexity" evidence="5">
    <location>
        <begin position="303"/>
        <end position="318"/>
    </location>
</feature>
<feature type="active site" evidence="4">
    <location>
        <position position="413"/>
    </location>
</feature>
<dbReference type="SUPFAM" id="SSF52738">
    <property type="entry name" value="Methylesterase CheB, C-terminal domain"/>
    <property type="match status" value="1"/>
</dbReference>
<dbReference type="RefSeq" id="WP_404613360.1">
    <property type="nucleotide sequence ID" value="NZ_JADIKK010000008.1"/>
</dbReference>
<evidence type="ECO:0000256" key="3">
    <source>
        <dbReference type="ARBA" id="ARBA00048267"/>
    </source>
</evidence>
<dbReference type="EC" id="3.1.1.61" evidence="2"/>
<dbReference type="Proteomes" id="UP001620339">
    <property type="component" value="Unassembled WGS sequence"/>
</dbReference>
<evidence type="ECO:0000256" key="5">
    <source>
        <dbReference type="SAM" id="MobiDB-lite"/>
    </source>
</evidence>
<dbReference type="PANTHER" id="PTHR42872">
    <property type="entry name" value="PROTEIN-GLUTAMATE METHYLESTERASE/PROTEIN-GLUTAMINE GLUTAMINASE"/>
    <property type="match status" value="1"/>
</dbReference>
<name>A0ABW8J4L6_9GAMM</name>
<dbReference type="InterPro" id="IPR000673">
    <property type="entry name" value="Sig_transdc_resp-reg_Me-estase"/>
</dbReference>
<keyword evidence="1 4" id="KW-0378">Hydrolase</keyword>
<evidence type="ECO:0000313" key="8">
    <source>
        <dbReference type="Proteomes" id="UP001620339"/>
    </source>
</evidence>
<protein>
    <recommendedName>
        <fullName evidence="2">protein-glutamate methylesterase</fullName>
        <ecNumber evidence="2">3.1.1.61</ecNumber>
    </recommendedName>
</protein>
<feature type="region of interest" description="Disordered" evidence="5">
    <location>
        <begin position="266"/>
        <end position="318"/>
    </location>
</feature>
<keyword evidence="8" id="KW-1185">Reference proteome</keyword>
<dbReference type="Gene3D" id="3.40.50.180">
    <property type="entry name" value="Methylesterase CheB, C-terminal domain"/>
    <property type="match status" value="1"/>
</dbReference>
<gene>
    <name evidence="7" type="ORF">ISP25_09105</name>
</gene>
<evidence type="ECO:0000259" key="6">
    <source>
        <dbReference type="PROSITE" id="PS50122"/>
    </source>
</evidence>
<sequence length="587" mass="61703">MVEALPSVALLFDDAELGGHLRQTLQERGARIVHEGAVAGFDAGLLRQLDPDVLVVNLDEEDDEAFDRLFGMVEGDHPRLVLNDARASRALDGWDRARWARHLAMKVLASGDVDPPRPADAQAVETLPAIAPAAEATEALAFEPTEAEQASAEPETMHASESVEQYGDAAGHEADDRAASDDLEAELAALLAAPEPALPSEPLADAPPALPEADVHAAAEPVAFHGEADEHAEHGLAATDDLEAELAALLAGEIELPHEDFAPAVPRHELPLHDGSFGVAQQDDASHQSLPLPEEQSAPFPQVDEVSPASAAASDVTASAPAAPDNWALVDHDEVAAAPAPPAKVDDFGVQKVSAADYLAPDVEPATEDFKPTLTLELVSLEEAVAPTEWEPTEMLLDDLGGALSRVVLLGASADGLDSVCEFLASLPAGARHAILLTQHFGAQPVDTVLQRLLERSSLPVRLARHGGRARAGEVLLVPAAAQVQLRRDGSIELRTRDDALEPSIDASFTMAASAFGRDALGIVFAGRSTDAVAGAQAIHDRNGQVWVESADGGYSADMVGAIFAERLVSYSGTLHELAAHLIEVYP</sequence>
<dbReference type="PROSITE" id="PS50122">
    <property type="entry name" value="CHEB"/>
    <property type="match status" value="1"/>
</dbReference>
<feature type="active site" evidence="4">
    <location>
        <position position="531"/>
    </location>
</feature>
<keyword evidence="4" id="KW-0145">Chemotaxis</keyword>
<accession>A0ABW8J4L6</accession>
<evidence type="ECO:0000256" key="1">
    <source>
        <dbReference type="ARBA" id="ARBA00022801"/>
    </source>
</evidence>
<organism evidence="7 8">
    <name type="scientific">Rhodanobacter hydrolyticus</name>
    <dbReference type="NCBI Taxonomy" id="2250595"/>
    <lineage>
        <taxon>Bacteria</taxon>
        <taxon>Pseudomonadati</taxon>
        <taxon>Pseudomonadota</taxon>
        <taxon>Gammaproteobacteria</taxon>
        <taxon>Lysobacterales</taxon>
        <taxon>Rhodanobacteraceae</taxon>
        <taxon>Rhodanobacter</taxon>
    </lineage>
</organism>
<proteinExistence type="predicted"/>
<dbReference type="Pfam" id="PF01339">
    <property type="entry name" value="CheB_methylest"/>
    <property type="match status" value="1"/>
</dbReference>
<dbReference type="PANTHER" id="PTHR42872:SF6">
    <property type="entry name" value="PROTEIN-GLUTAMATE METHYLESTERASE_PROTEIN-GLUTAMINE GLUTAMINASE"/>
    <property type="match status" value="1"/>
</dbReference>
<feature type="domain" description="CheB-type methylesterase" evidence="6">
    <location>
        <begin position="401"/>
        <end position="587"/>
    </location>
</feature>
<reference evidence="7 8" key="1">
    <citation type="submission" date="2020-10" db="EMBL/GenBank/DDBJ databases">
        <title>Phylogeny of dyella-like bacteria.</title>
        <authorList>
            <person name="Fu J."/>
        </authorList>
    </citation>
    <scope>NUCLEOTIDE SEQUENCE [LARGE SCALE GENOMIC DNA]</scope>
    <source>
        <strain evidence="7 8">KACC 19113</strain>
    </source>
</reference>
<evidence type="ECO:0000256" key="2">
    <source>
        <dbReference type="ARBA" id="ARBA00039140"/>
    </source>
</evidence>
<feature type="active site" evidence="4">
    <location>
        <position position="440"/>
    </location>
</feature>
<dbReference type="InterPro" id="IPR035909">
    <property type="entry name" value="CheB_C"/>
</dbReference>
<dbReference type="EMBL" id="JADIKK010000008">
    <property type="protein sequence ID" value="MFK2877221.1"/>
    <property type="molecule type" value="Genomic_DNA"/>
</dbReference>
<evidence type="ECO:0000313" key="7">
    <source>
        <dbReference type="EMBL" id="MFK2877221.1"/>
    </source>
</evidence>
<comment type="caution">
    <text evidence="7">The sequence shown here is derived from an EMBL/GenBank/DDBJ whole genome shotgun (WGS) entry which is preliminary data.</text>
</comment>
<comment type="catalytic activity">
    <reaction evidence="3">
        <text>[protein]-L-glutamate 5-O-methyl ester + H2O = L-glutamyl-[protein] + methanol + H(+)</text>
        <dbReference type="Rhea" id="RHEA:23236"/>
        <dbReference type="Rhea" id="RHEA-COMP:10208"/>
        <dbReference type="Rhea" id="RHEA-COMP:10311"/>
        <dbReference type="ChEBI" id="CHEBI:15377"/>
        <dbReference type="ChEBI" id="CHEBI:15378"/>
        <dbReference type="ChEBI" id="CHEBI:17790"/>
        <dbReference type="ChEBI" id="CHEBI:29973"/>
        <dbReference type="ChEBI" id="CHEBI:82795"/>
        <dbReference type="EC" id="3.1.1.61"/>
    </reaction>
</comment>
<evidence type="ECO:0000256" key="4">
    <source>
        <dbReference type="PROSITE-ProRule" id="PRU00050"/>
    </source>
</evidence>